<dbReference type="EMBL" id="JACVXC010000003">
    <property type="protein sequence ID" value="MBD0835635.1"/>
    <property type="molecule type" value="Genomic_DNA"/>
</dbReference>
<proteinExistence type="predicted"/>
<keyword evidence="1" id="KW-1133">Transmembrane helix</keyword>
<sequence length="148" mass="16916">MKDKDLRLVIVFMIFPIFFYGQIINKKISFDSGKTRVVIEDDIKGEEIIDYAVNVKKGDSVSIILKRKINSSYFNLLPPKSDNVADFIGQTQGDTCKMTLSQNGIYKIRVYQMRSSARRGTHVKFSLDISLFTTIGIDSEKKTITNKY</sequence>
<evidence type="ECO:0008006" key="4">
    <source>
        <dbReference type="Google" id="ProtNLM"/>
    </source>
</evidence>
<organism evidence="2 3">
    <name type="scientific">Aestuariibaculum suncheonense</name>
    <dbReference type="NCBI Taxonomy" id="1028745"/>
    <lineage>
        <taxon>Bacteria</taxon>
        <taxon>Pseudomonadati</taxon>
        <taxon>Bacteroidota</taxon>
        <taxon>Flavobacteriia</taxon>
        <taxon>Flavobacteriales</taxon>
        <taxon>Flavobacteriaceae</taxon>
    </lineage>
</organism>
<evidence type="ECO:0000313" key="2">
    <source>
        <dbReference type="EMBL" id="MBD0835635.1"/>
    </source>
</evidence>
<reference evidence="2" key="2">
    <citation type="submission" date="2020-09" db="EMBL/GenBank/DDBJ databases">
        <authorList>
            <person name="Wu Z."/>
        </authorList>
    </citation>
    <scope>NUCLEOTIDE SEQUENCE</scope>
    <source>
        <strain evidence="2">SC17</strain>
    </source>
</reference>
<keyword evidence="3" id="KW-1185">Reference proteome</keyword>
<reference evidence="2" key="1">
    <citation type="journal article" date="2013" name="Int. J. Syst. Evol. Microbiol.">
        <title>Aestuariibaculum suncheonense gen. nov., sp. nov., a marine bacterium of the family Flavobacteriaceae isolated from a tidal flat and emended descriptions of the genera Gaetbulibacter and Tamlana.</title>
        <authorList>
            <person name="Jeong S.H."/>
            <person name="Park M.S."/>
            <person name="Jin H.M."/>
            <person name="Lee K."/>
            <person name="Park W."/>
            <person name="Jeon C.O."/>
        </authorList>
    </citation>
    <scope>NUCLEOTIDE SEQUENCE</scope>
    <source>
        <strain evidence="2">SC17</strain>
    </source>
</reference>
<keyword evidence="1" id="KW-0472">Membrane</keyword>
<name>A0A8J6UB75_9FLAO</name>
<dbReference type="AlphaFoldDB" id="A0A8J6UB75"/>
<evidence type="ECO:0000256" key="1">
    <source>
        <dbReference type="SAM" id="Phobius"/>
    </source>
</evidence>
<comment type="caution">
    <text evidence="2">The sequence shown here is derived from an EMBL/GenBank/DDBJ whole genome shotgun (WGS) entry which is preliminary data.</text>
</comment>
<accession>A0A8J6UB75</accession>
<keyword evidence="1" id="KW-0812">Transmembrane</keyword>
<feature type="transmembrane region" description="Helical" evidence="1">
    <location>
        <begin position="6"/>
        <end position="24"/>
    </location>
</feature>
<gene>
    <name evidence="2" type="ORF">ICJ84_09315</name>
</gene>
<evidence type="ECO:0000313" key="3">
    <source>
        <dbReference type="Proteomes" id="UP000602057"/>
    </source>
</evidence>
<dbReference type="Proteomes" id="UP000602057">
    <property type="component" value="Unassembled WGS sequence"/>
</dbReference>
<dbReference type="Gene3D" id="2.60.120.380">
    <property type="match status" value="1"/>
</dbReference>
<dbReference type="RefSeq" id="WP_188216128.1">
    <property type="nucleotide sequence ID" value="NZ_BAABGH010000011.1"/>
</dbReference>
<protein>
    <recommendedName>
        <fullName evidence="4">DNA breaking-rejoining protein</fullName>
    </recommendedName>
</protein>